<name>A0A7J6LQ53_PERCH</name>
<evidence type="ECO:0000256" key="4">
    <source>
        <dbReference type="ARBA" id="ARBA00022723"/>
    </source>
</evidence>
<evidence type="ECO:0000256" key="6">
    <source>
        <dbReference type="ARBA" id="ARBA00022842"/>
    </source>
</evidence>
<evidence type="ECO:0000259" key="11">
    <source>
        <dbReference type="PROSITE" id="PS51706"/>
    </source>
</evidence>
<comment type="caution">
    <text evidence="12">The sequence shown here is derived from an EMBL/GenBank/DDBJ whole genome shotgun (WGS) entry which is preliminary data.</text>
</comment>
<dbReference type="CDD" id="cd01876">
    <property type="entry name" value="YihA_EngB"/>
    <property type="match status" value="1"/>
</dbReference>
<dbReference type="GO" id="GO:0046872">
    <property type="term" value="F:metal ion binding"/>
    <property type="evidence" value="ECO:0007669"/>
    <property type="project" value="UniProtKB-KW"/>
</dbReference>
<accession>A0A7J6LQ53</accession>
<evidence type="ECO:0000256" key="1">
    <source>
        <dbReference type="ARBA" id="ARBA00001946"/>
    </source>
</evidence>
<feature type="domain" description="EngB-type G" evidence="11">
    <location>
        <begin position="259"/>
        <end position="436"/>
    </location>
</feature>
<feature type="region of interest" description="Disordered" evidence="10">
    <location>
        <begin position="722"/>
        <end position="751"/>
    </location>
</feature>
<dbReference type="EMBL" id="JAAPAO010000382">
    <property type="protein sequence ID" value="KAF4661334.1"/>
    <property type="molecule type" value="Genomic_DNA"/>
</dbReference>
<keyword evidence="3" id="KW-0132">Cell division</keyword>
<reference evidence="12 13" key="1">
    <citation type="submission" date="2020-04" db="EMBL/GenBank/DDBJ databases">
        <title>Perkinsus chesapeaki whole genome sequence.</title>
        <authorList>
            <person name="Bogema D.R."/>
        </authorList>
    </citation>
    <scope>NUCLEOTIDE SEQUENCE [LARGE SCALE GENOMIC DNA]</scope>
    <source>
        <strain evidence="12">ATCC PRA-425</strain>
    </source>
</reference>
<dbReference type="OrthoDB" id="391988at2759"/>
<dbReference type="Proteomes" id="UP000591131">
    <property type="component" value="Unassembled WGS sequence"/>
</dbReference>
<evidence type="ECO:0000256" key="9">
    <source>
        <dbReference type="ARBA" id="ARBA00023306"/>
    </source>
</evidence>
<dbReference type="PROSITE" id="PS51706">
    <property type="entry name" value="G_ENGB"/>
    <property type="match status" value="1"/>
</dbReference>
<dbReference type="Gene3D" id="3.40.50.300">
    <property type="entry name" value="P-loop containing nucleotide triphosphate hydrolases"/>
    <property type="match status" value="2"/>
</dbReference>
<evidence type="ECO:0000256" key="3">
    <source>
        <dbReference type="ARBA" id="ARBA00022618"/>
    </source>
</evidence>
<keyword evidence="6" id="KW-0460">Magnesium</keyword>
<dbReference type="PANTHER" id="PTHR11649">
    <property type="entry name" value="MSS1/TRME-RELATED GTP-BINDING PROTEIN"/>
    <property type="match status" value="1"/>
</dbReference>
<dbReference type="GO" id="GO:0005524">
    <property type="term" value="F:ATP binding"/>
    <property type="evidence" value="ECO:0007669"/>
    <property type="project" value="InterPro"/>
</dbReference>
<dbReference type="InterPro" id="IPR006073">
    <property type="entry name" value="GTP-bd"/>
</dbReference>
<gene>
    <name evidence="12" type="primary">ABCB2_5</name>
    <name evidence="12" type="ORF">FOL47_006745</name>
</gene>
<dbReference type="InterPro" id="IPR019987">
    <property type="entry name" value="GTP-bd_ribosome_bio_YsxC"/>
</dbReference>
<dbReference type="SUPFAM" id="SSF52540">
    <property type="entry name" value="P-loop containing nucleoside triphosphate hydrolases"/>
    <property type="match status" value="2"/>
</dbReference>
<keyword evidence="13" id="KW-1185">Reference proteome</keyword>
<dbReference type="InterPro" id="IPR003439">
    <property type="entry name" value="ABC_transporter-like_ATP-bd"/>
</dbReference>
<dbReference type="GO" id="GO:0016887">
    <property type="term" value="F:ATP hydrolysis activity"/>
    <property type="evidence" value="ECO:0007669"/>
    <property type="project" value="InterPro"/>
</dbReference>
<evidence type="ECO:0000313" key="13">
    <source>
        <dbReference type="Proteomes" id="UP000591131"/>
    </source>
</evidence>
<comment type="cofactor">
    <cofactor evidence="1">
        <name>Mg(2+)</name>
        <dbReference type="ChEBI" id="CHEBI:18420"/>
    </cofactor>
</comment>
<dbReference type="HAMAP" id="MF_00321">
    <property type="entry name" value="GTPase_EngB"/>
    <property type="match status" value="1"/>
</dbReference>
<dbReference type="InterPro" id="IPR030393">
    <property type="entry name" value="G_ENGB_dom"/>
</dbReference>
<sequence>MAKMDFAAPLGGPFSLNDGLGPRGSRLSGGQKQRTAIGRALVRDPSVMFLDEATSALDSASEKVVQDALETAAVGRTTFTIAHRLSTIRRSDVILVIADGRLVEQGSHNELMSRVLGQHPRLHATASSSSSSSPAGVLLAFTREYHCKVARMQQSFIQRRRHLYDQMKTHLEGEVEPVSFTKQLLGWEKASRPPLAVREYLAKRQGLLRIGAPVTQEDRQFMWFQNGKRNLAPMFLDQMKPWMKLHKNVSRREQLPPPVLPEVAVVGRSNCGKSTLVNTLAGRQNSKTSKIPGSTESLLFWKMGKPPVIMLVDLPGYGFAYQSEEKRTEWTELSLFYLSHRSNLKRVLILVDARRGIMQSDKEMLSFLERYGVKWQVVVTKCDLLKPKFLAKRLVIMQQILDTEFKGAVGPMIPLSALAKQGVDELRIVLNSLKLDRRTVVNGIEERLLDMREAKRVKRVEKRKKRLATKRERLALTRAADMVRTAAVVKDTTEEKELNTSAASDALKRWGVAFEQHAAEPTAATTAESTVRREANDLMRDMMGMNSDIEETDSEDDFDGAVVGDVAPPEPSHEVTDDLSSTTEALLCWEDETNDEVDTDDDDKENIAQQKQLMVKSTVTSRGLPDLGLVMAPSHHWNVGKGEDRLTSSRGSGPLGADWLRSLTTNQQSESAAVVMDFSVRPKGSVPKEAPPAFVIPEDEPEERISDDGFSKFPSRYLSREESEALPANAPMPGLKQFRGKDTHAEGSSYQEQLHKGFAKKWRTEMDDIVDEEVWTAAVKEESTKDDPPKRLKRPKEGSGPKKKEWYEPRTATGYIDVKNPKVIPKGTWKWTYLGRPDTVRPLKAKRRFDMADLVNAADIHPRNWRKKASDETWREAKRHWVEWARRRKLVGKAYQIPKEAMTKEEVDARSQIEQAQGLIREKKEVVHDAVTDLKQQLQRKRERVRSSNRYGRWDNMFTYQYKMAKMRQREADANKRSSEISALLWVGYLSHHFHASVFVSMFSLCGIPTSAALSARKAPTLVHRICPLASLMKPLDIWCNRPRHRKNFKHLRGHSGRLKYFPRTRLP</sequence>
<evidence type="ECO:0000256" key="10">
    <source>
        <dbReference type="SAM" id="MobiDB-lite"/>
    </source>
</evidence>
<dbReference type="InterPro" id="IPR027417">
    <property type="entry name" value="P-loop_NTPase"/>
</dbReference>
<keyword evidence="4" id="KW-0479">Metal-binding</keyword>
<dbReference type="GO" id="GO:0005525">
    <property type="term" value="F:GTP binding"/>
    <property type="evidence" value="ECO:0007669"/>
    <property type="project" value="UniProtKB-KW"/>
</dbReference>
<proteinExistence type="inferred from homology"/>
<keyword evidence="7" id="KW-0342">GTP-binding</keyword>
<evidence type="ECO:0000256" key="8">
    <source>
        <dbReference type="ARBA" id="ARBA00023210"/>
    </source>
</evidence>
<dbReference type="AlphaFoldDB" id="A0A7J6LQ53"/>
<evidence type="ECO:0000256" key="7">
    <source>
        <dbReference type="ARBA" id="ARBA00023134"/>
    </source>
</evidence>
<dbReference type="Pfam" id="PF01926">
    <property type="entry name" value="MMR_HSR1"/>
    <property type="match status" value="1"/>
</dbReference>
<feature type="region of interest" description="Disordered" evidence="10">
    <location>
        <begin position="780"/>
        <end position="806"/>
    </location>
</feature>
<dbReference type="PANTHER" id="PTHR11649:SF13">
    <property type="entry name" value="ENGB-TYPE G DOMAIN-CONTAINING PROTEIN"/>
    <property type="match status" value="1"/>
</dbReference>
<evidence type="ECO:0000256" key="5">
    <source>
        <dbReference type="ARBA" id="ARBA00022741"/>
    </source>
</evidence>
<evidence type="ECO:0000313" key="12">
    <source>
        <dbReference type="EMBL" id="KAF4661334.1"/>
    </source>
</evidence>
<protein>
    <submittedName>
        <fullName evidence="12">(ABC) transporter</fullName>
    </submittedName>
</protein>
<dbReference type="NCBIfam" id="TIGR03598">
    <property type="entry name" value="GTPase_YsxC"/>
    <property type="match status" value="1"/>
</dbReference>
<comment type="similarity">
    <text evidence="2">Belongs to the TRAFAC class TrmE-Era-EngA-EngB-Septin-like GTPase superfamily. EngB GTPase family.</text>
</comment>
<dbReference type="GO" id="GO:0051301">
    <property type="term" value="P:cell division"/>
    <property type="evidence" value="ECO:0007669"/>
    <property type="project" value="UniProtKB-KW"/>
</dbReference>
<evidence type="ECO:0000256" key="2">
    <source>
        <dbReference type="ARBA" id="ARBA00009638"/>
    </source>
</evidence>
<keyword evidence="8" id="KW-0717">Septation</keyword>
<keyword evidence="9" id="KW-0131">Cell cycle</keyword>
<keyword evidence="5" id="KW-0547">Nucleotide-binding</keyword>
<organism evidence="12 13">
    <name type="scientific">Perkinsus chesapeaki</name>
    <name type="common">Clam parasite</name>
    <name type="synonym">Perkinsus andrewsi</name>
    <dbReference type="NCBI Taxonomy" id="330153"/>
    <lineage>
        <taxon>Eukaryota</taxon>
        <taxon>Sar</taxon>
        <taxon>Alveolata</taxon>
        <taxon>Perkinsozoa</taxon>
        <taxon>Perkinsea</taxon>
        <taxon>Perkinsida</taxon>
        <taxon>Perkinsidae</taxon>
        <taxon>Perkinsus</taxon>
    </lineage>
</organism>
<dbReference type="Pfam" id="PF00005">
    <property type="entry name" value="ABC_tran"/>
    <property type="match status" value="1"/>
</dbReference>